<organism evidence="5 6">
    <name type="scientific">Circinella minor</name>
    <dbReference type="NCBI Taxonomy" id="1195481"/>
    <lineage>
        <taxon>Eukaryota</taxon>
        <taxon>Fungi</taxon>
        <taxon>Fungi incertae sedis</taxon>
        <taxon>Mucoromycota</taxon>
        <taxon>Mucoromycotina</taxon>
        <taxon>Mucoromycetes</taxon>
        <taxon>Mucorales</taxon>
        <taxon>Lichtheimiaceae</taxon>
        <taxon>Circinella</taxon>
    </lineage>
</organism>
<dbReference type="GO" id="GO:0022857">
    <property type="term" value="F:transmembrane transporter activity"/>
    <property type="evidence" value="ECO:0007669"/>
    <property type="project" value="InterPro"/>
</dbReference>
<feature type="transmembrane region" description="Helical" evidence="3">
    <location>
        <begin position="74"/>
        <end position="96"/>
    </location>
</feature>
<dbReference type="Gene3D" id="1.20.1250.20">
    <property type="entry name" value="MFS general substrate transporter like domains"/>
    <property type="match status" value="2"/>
</dbReference>
<keyword evidence="3" id="KW-1133">Transmembrane helix</keyword>
<feature type="transmembrane region" description="Helical" evidence="3">
    <location>
        <begin position="20"/>
        <end position="41"/>
    </location>
</feature>
<feature type="transmembrane region" description="Helical" evidence="3">
    <location>
        <begin position="302"/>
        <end position="327"/>
    </location>
</feature>
<comment type="similarity">
    <text evidence="2">Belongs to the major facilitator superfamily. Monocarboxylate porter (TC 2.A.1.13) family.</text>
</comment>
<dbReference type="GO" id="GO:0016020">
    <property type="term" value="C:membrane"/>
    <property type="evidence" value="ECO:0007669"/>
    <property type="project" value="UniProtKB-SubCell"/>
</dbReference>
<gene>
    <name evidence="5" type="ORF">INT45_005293</name>
</gene>
<evidence type="ECO:0000313" key="6">
    <source>
        <dbReference type="Proteomes" id="UP000646827"/>
    </source>
</evidence>
<dbReference type="AlphaFoldDB" id="A0A8H7VRV9"/>
<name>A0A8H7VRV9_9FUNG</name>
<feature type="transmembrane region" description="Helical" evidence="3">
    <location>
        <begin position="245"/>
        <end position="263"/>
    </location>
</feature>
<evidence type="ECO:0000259" key="4">
    <source>
        <dbReference type="PROSITE" id="PS50850"/>
    </source>
</evidence>
<evidence type="ECO:0000256" key="3">
    <source>
        <dbReference type="SAM" id="Phobius"/>
    </source>
</evidence>
<accession>A0A8H7VRV9</accession>
<dbReference type="InterPro" id="IPR050327">
    <property type="entry name" value="Proton-linked_MCT"/>
</dbReference>
<dbReference type="InterPro" id="IPR036259">
    <property type="entry name" value="MFS_trans_sf"/>
</dbReference>
<dbReference type="PANTHER" id="PTHR11360">
    <property type="entry name" value="MONOCARBOXYLATE TRANSPORTER"/>
    <property type="match status" value="1"/>
</dbReference>
<keyword evidence="3" id="KW-0812">Transmembrane</keyword>
<dbReference type="Pfam" id="PF07690">
    <property type="entry name" value="MFS_1"/>
    <property type="match status" value="1"/>
</dbReference>
<keyword evidence="3" id="KW-0472">Membrane</keyword>
<evidence type="ECO:0000313" key="5">
    <source>
        <dbReference type="EMBL" id="KAG2224769.1"/>
    </source>
</evidence>
<dbReference type="PROSITE" id="PS50850">
    <property type="entry name" value="MFS"/>
    <property type="match status" value="1"/>
</dbReference>
<dbReference type="OrthoDB" id="2213137at2759"/>
<feature type="transmembrane region" description="Helical" evidence="3">
    <location>
        <begin position="339"/>
        <end position="360"/>
    </location>
</feature>
<feature type="transmembrane region" description="Helical" evidence="3">
    <location>
        <begin position="108"/>
        <end position="128"/>
    </location>
</feature>
<proteinExistence type="inferred from homology"/>
<comment type="subcellular location">
    <subcellularLocation>
        <location evidence="1">Membrane</location>
        <topology evidence="1">Multi-pass membrane protein</topology>
    </subcellularLocation>
</comment>
<comment type="caution">
    <text evidence="5">The sequence shown here is derived from an EMBL/GenBank/DDBJ whole genome shotgun (WGS) entry which is preliminary data.</text>
</comment>
<evidence type="ECO:0000256" key="1">
    <source>
        <dbReference type="ARBA" id="ARBA00004141"/>
    </source>
</evidence>
<feature type="transmembrane region" description="Helical" evidence="3">
    <location>
        <begin position="366"/>
        <end position="387"/>
    </location>
</feature>
<feature type="transmembrane region" description="Helical" evidence="3">
    <location>
        <begin position="50"/>
        <end position="68"/>
    </location>
</feature>
<reference evidence="5 6" key="1">
    <citation type="submission" date="2020-12" db="EMBL/GenBank/DDBJ databases">
        <title>Metabolic potential, ecology and presence of endohyphal bacteria is reflected in genomic diversity of Mucoromycotina.</title>
        <authorList>
            <person name="Muszewska A."/>
            <person name="Okrasinska A."/>
            <person name="Steczkiewicz K."/>
            <person name="Drgas O."/>
            <person name="Orlowska M."/>
            <person name="Perlinska-Lenart U."/>
            <person name="Aleksandrzak-Piekarczyk T."/>
            <person name="Szatraj K."/>
            <person name="Zielenkiewicz U."/>
            <person name="Pilsyk S."/>
            <person name="Malc E."/>
            <person name="Mieczkowski P."/>
            <person name="Kruszewska J.S."/>
            <person name="Biernat P."/>
            <person name="Pawlowska J."/>
        </authorList>
    </citation>
    <scope>NUCLEOTIDE SEQUENCE [LARGE SCALE GENOMIC DNA]</scope>
    <source>
        <strain evidence="5 6">CBS 142.35</strain>
    </source>
</reference>
<feature type="transmembrane region" description="Helical" evidence="3">
    <location>
        <begin position="140"/>
        <end position="160"/>
    </location>
</feature>
<dbReference type="InterPro" id="IPR020846">
    <property type="entry name" value="MFS_dom"/>
</dbReference>
<feature type="domain" description="Major facilitator superfamily (MFS) profile" evidence="4">
    <location>
        <begin position="1"/>
        <end position="392"/>
    </location>
</feature>
<dbReference type="EMBL" id="JAEPRB010000037">
    <property type="protein sequence ID" value="KAG2224769.1"/>
    <property type="molecule type" value="Genomic_DNA"/>
</dbReference>
<keyword evidence="6" id="KW-1185">Reference proteome</keyword>
<dbReference type="Proteomes" id="UP000646827">
    <property type="component" value="Unassembled WGS sequence"/>
</dbReference>
<feature type="transmembrane region" description="Helical" evidence="3">
    <location>
        <begin position="275"/>
        <end position="296"/>
    </location>
</feature>
<sequence length="403" mass="44460">MIDLLGRNIFGTSKETTMKLTFVGTIYGMVTQLFAPISLILEVKLGIKKAIVIAMVLFCVGMSAAGFSTQIWQMYLSVGFCAGFAASIFWSISFRVPIQWFDSKRRGLIMGIPPMGISASGFLIPFIMTAVSNNPSLGVYWSFRILAIAFIIVDIIACIVMREKPSYSDGTEEDKVYKEKVDHHKNISSVNETFCDEILNIMNWNLLKNKKFATWILIYFTQALVAQLPLHIIPSYAGHIGLTNFQASTLISIICAINIPAKALQGYLADTIGNLNTLILASFINAMASLFLWSFSFSYSSLIGLMVLFGLFNGTHSTVAAPTVAAIVGIDDLPSGNAFLWVFTSPAMFGPSIAASIELLNNGRPFLTYQLFTGLTLIVSILIIYVLKFQLRNKNESIIFTKF</sequence>
<feature type="transmembrane region" description="Helical" evidence="3">
    <location>
        <begin position="212"/>
        <end position="233"/>
    </location>
</feature>
<dbReference type="InterPro" id="IPR011701">
    <property type="entry name" value="MFS"/>
</dbReference>
<protein>
    <recommendedName>
        <fullName evidence="4">Major facilitator superfamily (MFS) profile domain-containing protein</fullName>
    </recommendedName>
</protein>
<dbReference type="SUPFAM" id="SSF103473">
    <property type="entry name" value="MFS general substrate transporter"/>
    <property type="match status" value="1"/>
</dbReference>
<dbReference type="PANTHER" id="PTHR11360:SF315">
    <property type="entry name" value="TRANSPORTER MCH2-RELATED"/>
    <property type="match status" value="1"/>
</dbReference>
<evidence type="ECO:0000256" key="2">
    <source>
        <dbReference type="ARBA" id="ARBA00006727"/>
    </source>
</evidence>